<evidence type="ECO:0000256" key="5">
    <source>
        <dbReference type="ARBA" id="ARBA00022840"/>
    </source>
</evidence>
<dbReference type="Pfam" id="PF00069">
    <property type="entry name" value="Pkinase"/>
    <property type="match status" value="1"/>
</dbReference>
<dbReference type="SUPFAM" id="SSF56112">
    <property type="entry name" value="Protein kinase-like (PK-like)"/>
    <property type="match status" value="1"/>
</dbReference>
<evidence type="ECO:0000256" key="1">
    <source>
        <dbReference type="ARBA" id="ARBA00022527"/>
    </source>
</evidence>
<dbReference type="InterPro" id="IPR051175">
    <property type="entry name" value="CLK_kinases"/>
</dbReference>
<dbReference type="PROSITE" id="PS50011">
    <property type="entry name" value="PROTEIN_KINASE_DOM"/>
    <property type="match status" value="1"/>
</dbReference>
<evidence type="ECO:0000259" key="8">
    <source>
        <dbReference type="PROSITE" id="PS50011"/>
    </source>
</evidence>
<dbReference type="OrthoDB" id="5979581at2759"/>
<dbReference type="PANTHER" id="PTHR45646:SF11">
    <property type="entry name" value="SERINE_THREONINE-PROTEIN KINASE DOA"/>
    <property type="match status" value="1"/>
</dbReference>
<dbReference type="InterPro" id="IPR008271">
    <property type="entry name" value="Ser/Thr_kinase_AS"/>
</dbReference>
<keyword evidence="5 6" id="KW-0067">ATP-binding</keyword>
<gene>
    <name evidence="9" type="ORF">DOTSEDRAFT_73941</name>
</gene>
<comment type="similarity">
    <text evidence="7">Belongs to the protein kinase superfamily.</text>
</comment>
<name>N1PJL3_DOTSN</name>
<organism evidence="9 10">
    <name type="scientific">Dothistroma septosporum (strain NZE10 / CBS 128990)</name>
    <name type="common">Red band needle blight fungus</name>
    <name type="synonym">Mycosphaerella pini</name>
    <dbReference type="NCBI Taxonomy" id="675120"/>
    <lineage>
        <taxon>Eukaryota</taxon>
        <taxon>Fungi</taxon>
        <taxon>Dikarya</taxon>
        <taxon>Ascomycota</taxon>
        <taxon>Pezizomycotina</taxon>
        <taxon>Dothideomycetes</taxon>
        <taxon>Dothideomycetidae</taxon>
        <taxon>Mycosphaerellales</taxon>
        <taxon>Mycosphaerellaceae</taxon>
        <taxon>Dothistroma</taxon>
    </lineage>
</organism>
<keyword evidence="1 7" id="KW-0723">Serine/threonine-protein kinase</keyword>
<dbReference type="InterPro" id="IPR011009">
    <property type="entry name" value="Kinase-like_dom_sf"/>
</dbReference>
<dbReference type="PROSITE" id="PS00107">
    <property type="entry name" value="PROTEIN_KINASE_ATP"/>
    <property type="match status" value="1"/>
</dbReference>
<evidence type="ECO:0000256" key="2">
    <source>
        <dbReference type="ARBA" id="ARBA00022679"/>
    </source>
</evidence>
<dbReference type="GO" id="GO:0043484">
    <property type="term" value="P:regulation of RNA splicing"/>
    <property type="evidence" value="ECO:0007669"/>
    <property type="project" value="TreeGrafter"/>
</dbReference>
<evidence type="ECO:0000256" key="3">
    <source>
        <dbReference type="ARBA" id="ARBA00022741"/>
    </source>
</evidence>
<reference evidence="10" key="1">
    <citation type="journal article" date="2012" name="PLoS Genet.">
        <title>The genomes of the fungal plant pathogens Cladosporium fulvum and Dothistroma septosporum reveal adaptation to different hosts and lifestyles but also signatures of common ancestry.</title>
        <authorList>
            <person name="de Wit P.J.G.M."/>
            <person name="van der Burgt A."/>
            <person name="Oekmen B."/>
            <person name="Stergiopoulos I."/>
            <person name="Abd-Elsalam K.A."/>
            <person name="Aerts A.L."/>
            <person name="Bahkali A.H."/>
            <person name="Beenen H.G."/>
            <person name="Chettri P."/>
            <person name="Cox M.P."/>
            <person name="Datema E."/>
            <person name="de Vries R.P."/>
            <person name="Dhillon B."/>
            <person name="Ganley A.R."/>
            <person name="Griffiths S.A."/>
            <person name="Guo Y."/>
            <person name="Hamelin R.C."/>
            <person name="Henrissat B."/>
            <person name="Kabir M.S."/>
            <person name="Jashni M.K."/>
            <person name="Kema G."/>
            <person name="Klaubauf S."/>
            <person name="Lapidus A."/>
            <person name="Levasseur A."/>
            <person name="Lindquist E."/>
            <person name="Mehrabi R."/>
            <person name="Ohm R.A."/>
            <person name="Owen T.J."/>
            <person name="Salamov A."/>
            <person name="Schwelm A."/>
            <person name="Schijlen E."/>
            <person name="Sun H."/>
            <person name="van den Burg H.A."/>
            <person name="van Ham R.C.H.J."/>
            <person name="Zhang S."/>
            <person name="Goodwin S.B."/>
            <person name="Grigoriev I.V."/>
            <person name="Collemare J."/>
            <person name="Bradshaw R.E."/>
        </authorList>
    </citation>
    <scope>NUCLEOTIDE SEQUENCE [LARGE SCALE GENOMIC DNA]</scope>
    <source>
        <strain evidence="10">NZE10 / CBS 128990</strain>
    </source>
</reference>
<evidence type="ECO:0000256" key="7">
    <source>
        <dbReference type="RuleBase" id="RU000304"/>
    </source>
</evidence>
<keyword evidence="3 6" id="KW-0547">Nucleotide-binding</keyword>
<feature type="domain" description="Protein kinase" evidence="8">
    <location>
        <begin position="93"/>
        <end position="440"/>
    </location>
</feature>
<dbReference type="Gene3D" id="1.10.510.10">
    <property type="entry name" value="Transferase(Phosphotransferase) domain 1"/>
    <property type="match status" value="1"/>
</dbReference>
<protein>
    <recommendedName>
        <fullName evidence="8">Protein kinase domain-containing protein</fullName>
    </recommendedName>
</protein>
<dbReference type="GO" id="GO:0005524">
    <property type="term" value="F:ATP binding"/>
    <property type="evidence" value="ECO:0007669"/>
    <property type="project" value="UniProtKB-UniRule"/>
</dbReference>
<dbReference type="Proteomes" id="UP000016933">
    <property type="component" value="Unassembled WGS sequence"/>
</dbReference>
<dbReference type="InterPro" id="IPR000719">
    <property type="entry name" value="Prot_kinase_dom"/>
</dbReference>
<reference evidence="9 10" key="2">
    <citation type="journal article" date="2012" name="PLoS Pathog.">
        <title>Diverse lifestyles and strategies of plant pathogenesis encoded in the genomes of eighteen Dothideomycetes fungi.</title>
        <authorList>
            <person name="Ohm R.A."/>
            <person name="Feau N."/>
            <person name="Henrissat B."/>
            <person name="Schoch C.L."/>
            <person name="Horwitz B.A."/>
            <person name="Barry K.W."/>
            <person name="Condon B.J."/>
            <person name="Copeland A.C."/>
            <person name="Dhillon B."/>
            <person name="Glaser F."/>
            <person name="Hesse C.N."/>
            <person name="Kosti I."/>
            <person name="LaButti K."/>
            <person name="Lindquist E.A."/>
            <person name="Lucas S."/>
            <person name="Salamov A.A."/>
            <person name="Bradshaw R.E."/>
            <person name="Ciuffetti L."/>
            <person name="Hamelin R.C."/>
            <person name="Kema G.H.J."/>
            <person name="Lawrence C."/>
            <person name="Scott J.A."/>
            <person name="Spatafora J.W."/>
            <person name="Turgeon B.G."/>
            <person name="de Wit P.J.G.M."/>
            <person name="Zhong S."/>
            <person name="Goodwin S.B."/>
            <person name="Grigoriev I.V."/>
        </authorList>
    </citation>
    <scope>NUCLEOTIDE SEQUENCE [LARGE SCALE GENOMIC DNA]</scope>
    <source>
        <strain evidence="10">NZE10 / CBS 128990</strain>
    </source>
</reference>
<proteinExistence type="inferred from homology"/>
<keyword evidence="2" id="KW-0808">Transferase</keyword>
<dbReference type="STRING" id="675120.N1PJL3"/>
<dbReference type="EMBL" id="KB446542">
    <property type="protein sequence ID" value="EME41720.1"/>
    <property type="molecule type" value="Genomic_DNA"/>
</dbReference>
<dbReference type="eggNOG" id="KOG0671">
    <property type="taxonomic scope" value="Eukaryota"/>
</dbReference>
<sequence length="442" mass="50333">MYVALSGLNLKELSARHHGSLKRLLGRPQAYNSALSVWRSNVKPLCNMSSLRTFMATTRSLSSEQLFEEETLPGYDPDQFYPVHIGETLGLRYAVIGKLGFGANSTVWFCRDSQTGELVAVKVYVRTPQGALHREQVAHEHLASVQSSHPGQARVRQPLDTFDIRHKNGDFHLCLVYQPMHASMLDLQRLGGNPRNFPEDLTKSTLQHLLEALDFMHTEAKMVHCDIKLSNIMLQIEDCSVLSAFVEDETANPSPRKTIDAKRTIYASRKFRHPRRHAFGPPTLCDLGEARIGTSFPFTNIQPDLYKAPEILLTVDWNQSVDIWNIACLAWDMVQGSHHLFDGRDEEGLHNNRVHLGEMVGLIGHPPLDFQRRSENAWRVFDAQGKWKGDPPILSDTLESRLKGFHLESKVTFLAFLRSMLRWRPEDRPIARMLLDDPWLNS</sequence>
<dbReference type="GO" id="GO:0004674">
    <property type="term" value="F:protein serine/threonine kinase activity"/>
    <property type="evidence" value="ECO:0007669"/>
    <property type="project" value="UniProtKB-KW"/>
</dbReference>
<dbReference type="PANTHER" id="PTHR45646">
    <property type="entry name" value="SERINE/THREONINE-PROTEIN KINASE DOA-RELATED"/>
    <property type="match status" value="1"/>
</dbReference>
<evidence type="ECO:0000313" key="10">
    <source>
        <dbReference type="Proteomes" id="UP000016933"/>
    </source>
</evidence>
<dbReference type="SMART" id="SM00220">
    <property type="entry name" value="S_TKc"/>
    <property type="match status" value="1"/>
</dbReference>
<keyword evidence="4" id="KW-0418">Kinase</keyword>
<evidence type="ECO:0000256" key="4">
    <source>
        <dbReference type="ARBA" id="ARBA00022777"/>
    </source>
</evidence>
<feature type="binding site" evidence="6">
    <location>
        <position position="122"/>
    </location>
    <ligand>
        <name>ATP</name>
        <dbReference type="ChEBI" id="CHEBI:30616"/>
    </ligand>
</feature>
<evidence type="ECO:0000256" key="6">
    <source>
        <dbReference type="PROSITE-ProRule" id="PRU10141"/>
    </source>
</evidence>
<accession>N1PJL3</accession>
<keyword evidence="10" id="KW-1185">Reference proteome</keyword>
<dbReference type="InterPro" id="IPR017441">
    <property type="entry name" value="Protein_kinase_ATP_BS"/>
</dbReference>
<dbReference type="AlphaFoldDB" id="N1PJL3"/>
<dbReference type="HOGENOM" id="CLU_000288_81_1_1"/>
<evidence type="ECO:0000313" key="9">
    <source>
        <dbReference type="EMBL" id="EME41720.1"/>
    </source>
</evidence>
<dbReference type="Gene3D" id="3.30.200.20">
    <property type="entry name" value="Phosphorylase Kinase, domain 1"/>
    <property type="match status" value="1"/>
</dbReference>
<dbReference type="OMA" id="CLVHPPM"/>
<dbReference type="GO" id="GO:0005634">
    <property type="term" value="C:nucleus"/>
    <property type="evidence" value="ECO:0007669"/>
    <property type="project" value="TreeGrafter"/>
</dbReference>
<dbReference type="PROSITE" id="PS00108">
    <property type="entry name" value="PROTEIN_KINASE_ST"/>
    <property type="match status" value="1"/>
</dbReference>